<evidence type="ECO:0000256" key="6">
    <source>
        <dbReference type="ARBA" id="ARBA00023136"/>
    </source>
</evidence>
<keyword evidence="7" id="KW-0998">Cell outer membrane</keyword>
<reference evidence="10 11" key="1">
    <citation type="submission" date="2019-12" db="EMBL/GenBank/DDBJ databases">
        <title>Deinococcus sp. HMF7620 Genome sequencing and assembly.</title>
        <authorList>
            <person name="Kang H."/>
            <person name="Kim H."/>
            <person name="Joh K."/>
        </authorList>
    </citation>
    <scope>NUCLEOTIDE SEQUENCE [LARGE SCALE GENOMIC DNA]</scope>
    <source>
        <strain evidence="10 11">HMF7620</strain>
    </source>
</reference>
<sequence>MSRPPPSLLLLGLSLALLGGAAQAQTSPAPPSSAQTSAAPIDSRLYTLADAYAGLAQAPSVTRAALSVQVAAQNLAASRAALGLTVNVTGSANYAGPTSTTAADGTATAVGGTLSGSAGANVTLGLLPWSSAQSGLRTAERSLAQAQANLREAQATTRLNAAQAYWTAALAGQDITLAGRTLAQRQRQLTVVQAQQAAGNATAETLLSAQAGVQAAQASLAQAQASLDGARRSLEAVLGIPLGGVTFAGDAPVAEEAPDLAALVARARTARSEVVSAQNALASAQDALATEERDTRLPDLNASVGYGGAGLGTVAATLNLKQGTLGGSYTLPLGSSSGSTSAASSGSARLTASISGSYTIFSPAQQAQRSAAAAAVTQAELALTVAQQNAELDVRTRAATLQTNLAAVQSRQSALTLAAQSLDTARARLAAGTATADDVASAELAVAQAERDLLSARITAALSQTALLNAAGGSQ</sequence>
<comment type="similarity">
    <text evidence="2">Belongs to the outer membrane factor (OMF) (TC 1.B.17) family.</text>
</comment>
<feature type="chain" id="PRO_5028858233" evidence="9">
    <location>
        <begin position="25"/>
        <end position="475"/>
    </location>
</feature>
<organism evidence="10 11">
    <name type="scientific">Deinococcus arboris</name>
    <dbReference type="NCBI Taxonomy" id="2682977"/>
    <lineage>
        <taxon>Bacteria</taxon>
        <taxon>Thermotogati</taxon>
        <taxon>Deinococcota</taxon>
        <taxon>Deinococci</taxon>
        <taxon>Deinococcales</taxon>
        <taxon>Deinococcaceae</taxon>
        <taxon>Deinococcus</taxon>
    </lineage>
</organism>
<evidence type="ECO:0000256" key="5">
    <source>
        <dbReference type="ARBA" id="ARBA00022692"/>
    </source>
</evidence>
<dbReference type="GO" id="GO:0009279">
    <property type="term" value="C:cell outer membrane"/>
    <property type="evidence" value="ECO:0007669"/>
    <property type="project" value="UniProtKB-SubCell"/>
</dbReference>
<dbReference type="InterPro" id="IPR003423">
    <property type="entry name" value="OMP_efflux"/>
</dbReference>
<comment type="subcellular location">
    <subcellularLocation>
        <location evidence="1">Cell outer membrane</location>
    </subcellularLocation>
</comment>
<dbReference type="PANTHER" id="PTHR30026">
    <property type="entry name" value="OUTER MEMBRANE PROTEIN TOLC"/>
    <property type="match status" value="1"/>
</dbReference>
<protein>
    <submittedName>
        <fullName evidence="10">TolC family protein</fullName>
    </submittedName>
</protein>
<dbReference type="EMBL" id="WQLB01000001">
    <property type="protein sequence ID" value="MVN85358.1"/>
    <property type="molecule type" value="Genomic_DNA"/>
</dbReference>
<proteinExistence type="inferred from homology"/>
<dbReference type="Pfam" id="PF02321">
    <property type="entry name" value="OEP"/>
    <property type="match status" value="1"/>
</dbReference>
<keyword evidence="6" id="KW-0472">Membrane</keyword>
<keyword evidence="9" id="KW-0732">Signal</keyword>
<dbReference type="RefSeq" id="WP_157457366.1">
    <property type="nucleotide sequence ID" value="NZ_WQLB01000001.1"/>
</dbReference>
<dbReference type="GO" id="GO:0015562">
    <property type="term" value="F:efflux transmembrane transporter activity"/>
    <property type="evidence" value="ECO:0007669"/>
    <property type="project" value="InterPro"/>
</dbReference>
<dbReference type="Proteomes" id="UP000483286">
    <property type="component" value="Unassembled WGS sequence"/>
</dbReference>
<dbReference type="GO" id="GO:1990281">
    <property type="term" value="C:efflux pump complex"/>
    <property type="evidence" value="ECO:0007669"/>
    <property type="project" value="TreeGrafter"/>
</dbReference>
<keyword evidence="5" id="KW-0812">Transmembrane</keyword>
<name>A0A7C9LIU3_9DEIO</name>
<keyword evidence="11" id="KW-1185">Reference proteome</keyword>
<evidence type="ECO:0000256" key="9">
    <source>
        <dbReference type="SAM" id="SignalP"/>
    </source>
</evidence>
<evidence type="ECO:0000313" key="11">
    <source>
        <dbReference type="Proteomes" id="UP000483286"/>
    </source>
</evidence>
<evidence type="ECO:0000256" key="4">
    <source>
        <dbReference type="ARBA" id="ARBA00022452"/>
    </source>
</evidence>
<dbReference type="PANTHER" id="PTHR30026:SF20">
    <property type="entry name" value="OUTER MEMBRANE PROTEIN TOLC"/>
    <property type="match status" value="1"/>
</dbReference>
<evidence type="ECO:0000256" key="3">
    <source>
        <dbReference type="ARBA" id="ARBA00022448"/>
    </source>
</evidence>
<feature type="coiled-coil region" evidence="8">
    <location>
        <begin position="267"/>
        <end position="294"/>
    </location>
</feature>
<feature type="signal peptide" evidence="9">
    <location>
        <begin position="1"/>
        <end position="24"/>
    </location>
</feature>
<evidence type="ECO:0000256" key="2">
    <source>
        <dbReference type="ARBA" id="ARBA00007613"/>
    </source>
</evidence>
<comment type="caution">
    <text evidence="10">The sequence shown here is derived from an EMBL/GenBank/DDBJ whole genome shotgun (WGS) entry which is preliminary data.</text>
</comment>
<evidence type="ECO:0000256" key="8">
    <source>
        <dbReference type="SAM" id="Coils"/>
    </source>
</evidence>
<gene>
    <name evidence="10" type="ORF">GO986_01075</name>
</gene>
<dbReference type="SUPFAM" id="SSF56954">
    <property type="entry name" value="Outer membrane efflux proteins (OEP)"/>
    <property type="match status" value="1"/>
</dbReference>
<evidence type="ECO:0000256" key="7">
    <source>
        <dbReference type="ARBA" id="ARBA00023237"/>
    </source>
</evidence>
<evidence type="ECO:0000256" key="1">
    <source>
        <dbReference type="ARBA" id="ARBA00004442"/>
    </source>
</evidence>
<dbReference type="Gene3D" id="1.20.1600.10">
    <property type="entry name" value="Outer membrane efflux proteins (OEP)"/>
    <property type="match status" value="1"/>
</dbReference>
<keyword evidence="3" id="KW-0813">Transport</keyword>
<dbReference type="AlphaFoldDB" id="A0A7C9LIU3"/>
<dbReference type="InterPro" id="IPR051906">
    <property type="entry name" value="TolC-like"/>
</dbReference>
<keyword evidence="8" id="KW-0175">Coiled coil</keyword>
<dbReference type="GO" id="GO:0015288">
    <property type="term" value="F:porin activity"/>
    <property type="evidence" value="ECO:0007669"/>
    <property type="project" value="TreeGrafter"/>
</dbReference>
<accession>A0A7C9LIU3</accession>
<evidence type="ECO:0000313" key="10">
    <source>
        <dbReference type="EMBL" id="MVN85358.1"/>
    </source>
</evidence>
<keyword evidence="4" id="KW-1134">Transmembrane beta strand</keyword>